<protein>
    <recommendedName>
        <fullName evidence="7">Rhodopsin domain-containing protein</fullName>
    </recommendedName>
</protein>
<dbReference type="Pfam" id="PF20684">
    <property type="entry name" value="Fung_rhodopsin"/>
    <property type="match status" value="2"/>
</dbReference>
<feature type="transmembrane region" description="Helical" evidence="6">
    <location>
        <begin position="75"/>
        <end position="94"/>
    </location>
</feature>
<comment type="caution">
    <text evidence="8">The sequence shown here is derived from an EMBL/GenBank/DDBJ whole genome shotgun (WGS) entry which is preliminary data.</text>
</comment>
<dbReference type="InterPro" id="IPR052337">
    <property type="entry name" value="SAT4-like"/>
</dbReference>
<keyword evidence="3 6" id="KW-1133">Transmembrane helix</keyword>
<dbReference type="PANTHER" id="PTHR33048:SF55">
    <property type="entry name" value="INTEGRAL MEMBRANE PROTEIN"/>
    <property type="match status" value="1"/>
</dbReference>
<evidence type="ECO:0000313" key="9">
    <source>
        <dbReference type="Proteomes" id="UP000784919"/>
    </source>
</evidence>
<evidence type="ECO:0000256" key="6">
    <source>
        <dbReference type="SAM" id="Phobius"/>
    </source>
</evidence>
<sequence>MTINLTKSSILLLYVRVFDQRRFRICCYVLLGIVATYMLTTVGLLIWQCSPIEGAWNKNLRATCVGLTGHSYANAGFSLATDVLILGLPVMPIWERNWPVGQKRALLLVFAVGGFVTISSIMRATTLDFIPQNNKTISKFRLRHIAASRENVPTLPLLEPSRLTHSPLPPALDDLMPTLWTLSWTIVEENLAIICACLPMCRSILAALAAPFVDASSPNNNGNGHGHGHGNSNNNITTTMTTGAIDAHGGSACGSCVYAMQSLPKEIMLFGSQDSRDWRPYTGPNTRGDQPSHSAAQYRAEDSINQVCIHASKTRPPGLESGGKIWITTHYEISYESLSHNEY</sequence>
<evidence type="ECO:0000256" key="1">
    <source>
        <dbReference type="ARBA" id="ARBA00004141"/>
    </source>
</evidence>
<organism evidence="8 9">
    <name type="scientific">Claviceps arundinis</name>
    <dbReference type="NCBI Taxonomy" id="1623583"/>
    <lineage>
        <taxon>Eukaryota</taxon>
        <taxon>Fungi</taxon>
        <taxon>Dikarya</taxon>
        <taxon>Ascomycota</taxon>
        <taxon>Pezizomycotina</taxon>
        <taxon>Sordariomycetes</taxon>
        <taxon>Hypocreomycetidae</taxon>
        <taxon>Hypocreales</taxon>
        <taxon>Clavicipitaceae</taxon>
        <taxon>Claviceps</taxon>
    </lineage>
</organism>
<feature type="domain" description="Rhodopsin" evidence="7">
    <location>
        <begin position="181"/>
        <end position="206"/>
    </location>
</feature>
<evidence type="ECO:0000256" key="2">
    <source>
        <dbReference type="ARBA" id="ARBA00022692"/>
    </source>
</evidence>
<dbReference type="EMBL" id="SRPS01000050">
    <property type="protein sequence ID" value="KAG5972113.1"/>
    <property type="molecule type" value="Genomic_DNA"/>
</dbReference>
<dbReference type="Proteomes" id="UP000784919">
    <property type="component" value="Unassembled WGS sequence"/>
</dbReference>
<feature type="domain" description="Rhodopsin" evidence="7">
    <location>
        <begin position="1"/>
        <end position="138"/>
    </location>
</feature>
<reference evidence="8" key="1">
    <citation type="journal article" date="2020" name="bioRxiv">
        <title>Whole genome comparisons of ergot fungi reveals the divergence and evolution of species within the genus Claviceps are the result of varying mechanisms driving genome evolution and host range expansion.</title>
        <authorList>
            <person name="Wyka S.A."/>
            <person name="Mondo S.J."/>
            <person name="Liu M."/>
            <person name="Dettman J."/>
            <person name="Nalam V."/>
            <person name="Broders K.D."/>
        </authorList>
    </citation>
    <scope>NUCLEOTIDE SEQUENCE</scope>
    <source>
        <strain evidence="8">CCC 1102</strain>
    </source>
</reference>
<evidence type="ECO:0000313" key="8">
    <source>
        <dbReference type="EMBL" id="KAG5972113.1"/>
    </source>
</evidence>
<dbReference type="PANTHER" id="PTHR33048">
    <property type="entry name" value="PTH11-LIKE INTEGRAL MEMBRANE PROTEIN (AFU_ORTHOLOGUE AFUA_5G11245)"/>
    <property type="match status" value="1"/>
</dbReference>
<dbReference type="AlphaFoldDB" id="A0A9P7SSJ1"/>
<gene>
    <name evidence="8" type="ORF">E4U56_006338</name>
</gene>
<keyword evidence="4 6" id="KW-0472">Membrane</keyword>
<evidence type="ECO:0000256" key="4">
    <source>
        <dbReference type="ARBA" id="ARBA00023136"/>
    </source>
</evidence>
<evidence type="ECO:0000256" key="5">
    <source>
        <dbReference type="ARBA" id="ARBA00038359"/>
    </source>
</evidence>
<dbReference type="InterPro" id="IPR049326">
    <property type="entry name" value="Rhodopsin_dom_fungi"/>
</dbReference>
<evidence type="ECO:0000259" key="7">
    <source>
        <dbReference type="Pfam" id="PF20684"/>
    </source>
</evidence>
<dbReference type="GO" id="GO:0016020">
    <property type="term" value="C:membrane"/>
    <property type="evidence" value="ECO:0007669"/>
    <property type="project" value="UniProtKB-SubCell"/>
</dbReference>
<accession>A0A9P7SSJ1</accession>
<evidence type="ECO:0000256" key="3">
    <source>
        <dbReference type="ARBA" id="ARBA00022989"/>
    </source>
</evidence>
<proteinExistence type="inferred from homology"/>
<keyword evidence="2 6" id="KW-0812">Transmembrane</keyword>
<dbReference type="OrthoDB" id="444631at2759"/>
<comment type="subcellular location">
    <subcellularLocation>
        <location evidence="1">Membrane</location>
        <topology evidence="1">Multi-pass membrane protein</topology>
    </subcellularLocation>
</comment>
<feature type="transmembrane region" description="Helical" evidence="6">
    <location>
        <begin position="106"/>
        <end position="125"/>
    </location>
</feature>
<comment type="similarity">
    <text evidence="5">Belongs to the SAT4 family.</text>
</comment>
<feature type="transmembrane region" description="Helical" evidence="6">
    <location>
        <begin position="25"/>
        <end position="47"/>
    </location>
</feature>
<name>A0A9P7SSJ1_9HYPO</name>